<dbReference type="Gene3D" id="1.10.287.950">
    <property type="entry name" value="Methyl-accepting chemotaxis protein"/>
    <property type="match status" value="1"/>
</dbReference>
<dbReference type="Gene3D" id="6.10.340.10">
    <property type="match status" value="1"/>
</dbReference>
<feature type="domain" description="Methyl-accepting transducer" evidence="6">
    <location>
        <begin position="311"/>
        <end position="476"/>
    </location>
</feature>
<keyword evidence="4" id="KW-0175">Coiled coil</keyword>
<dbReference type="Proteomes" id="UP000231638">
    <property type="component" value="Unassembled WGS sequence"/>
</dbReference>
<keyword evidence="5" id="KW-0472">Membrane</keyword>
<feature type="transmembrane region" description="Helical" evidence="5">
    <location>
        <begin position="6"/>
        <end position="29"/>
    </location>
</feature>
<evidence type="ECO:0008006" key="10">
    <source>
        <dbReference type="Google" id="ProtNLM"/>
    </source>
</evidence>
<dbReference type="SMART" id="SM00304">
    <property type="entry name" value="HAMP"/>
    <property type="match status" value="1"/>
</dbReference>
<dbReference type="PROSITE" id="PS50111">
    <property type="entry name" value="CHEMOTAXIS_TRANSDUC_2"/>
    <property type="match status" value="1"/>
</dbReference>
<reference evidence="8 9" key="1">
    <citation type="journal article" date="2017" name="Front. Microbiol.">
        <title>Comparative Genomic Analysis of the Class Epsilonproteobacteria and Proposed Reclassification to Epsilonbacteraeota (phyl. nov.).</title>
        <authorList>
            <person name="Waite D.W."/>
            <person name="Vanwonterghem I."/>
            <person name="Rinke C."/>
            <person name="Parks D.H."/>
            <person name="Zhang Y."/>
            <person name="Takai K."/>
            <person name="Sievert S.M."/>
            <person name="Simon J."/>
            <person name="Campbell B.J."/>
            <person name="Hanson T.E."/>
            <person name="Woyke T."/>
            <person name="Klotz M.G."/>
            <person name="Hugenholtz P."/>
        </authorList>
    </citation>
    <scope>NUCLEOTIDE SEQUENCE [LARGE SCALE GENOMIC DNA]</scope>
    <source>
        <strain evidence="8">UBA11420</strain>
    </source>
</reference>
<dbReference type="GO" id="GO:0004888">
    <property type="term" value="F:transmembrane signaling receptor activity"/>
    <property type="evidence" value="ECO:0007669"/>
    <property type="project" value="InterPro"/>
</dbReference>
<evidence type="ECO:0000259" key="7">
    <source>
        <dbReference type="PROSITE" id="PS50885"/>
    </source>
</evidence>
<evidence type="ECO:0000256" key="4">
    <source>
        <dbReference type="SAM" id="Coils"/>
    </source>
</evidence>
<name>A0A2D3WGK2_9BACT</name>
<dbReference type="Pfam" id="PF00015">
    <property type="entry name" value="MCPsignal"/>
    <property type="match status" value="1"/>
</dbReference>
<accession>A0A2D3WGK2</accession>
<dbReference type="Pfam" id="PF00672">
    <property type="entry name" value="HAMP"/>
    <property type="match status" value="1"/>
</dbReference>
<evidence type="ECO:0000256" key="3">
    <source>
        <dbReference type="PROSITE-ProRule" id="PRU00284"/>
    </source>
</evidence>
<evidence type="ECO:0000256" key="5">
    <source>
        <dbReference type="SAM" id="Phobius"/>
    </source>
</evidence>
<evidence type="ECO:0000313" key="8">
    <source>
        <dbReference type="EMBL" id="DAB36834.1"/>
    </source>
</evidence>
<keyword evidence="5" id="KW-1133">Transmembrane helix</keyword>
<dbReference type="SUPFAM" id="SSF58104">
    <property type="entry name" value="Methyl-accepting chemotaxis protein (MCP) signaling domain"/>
    <property type="match status" value="1"/>
</dbReference>
<dbReference type="PRINTS" id="PR00260">
    <property type="entry name" value="CHEMTRNSDUCR"/>
</dbReference>
<protein>
    <recommendedName>
        <fullName evidence="10">Chemotaxis protein</fullName>
    </recommendedName>
</protein>
<evidence type="ECO:0000313" key="9">
    <source>
        <dbReference type="Proteomes" id="UP000231638"/>
    </source>
</evidence>
<dbReference type="PROSITE" id="PS50885">
    <property type="entry name" value="HAMP"/>
    <property type="match status" value="1"/>
</dbReference>
<keyword evidence="1 3" id="KW-0807">Transducer</keyword>
<dbReference type="STRING" id="366522.GCA_001548055_01501"/>
<dbReference type="InterPro" id="IPR003660">
    <property type="entry name" value="HAMP_dom"/>
</dbReference>
<keyword evidence="5" id="KW-0812">Transmembrane</keyword>
<dbReference type="CDD" id="cd06225">
    <property type="entry name" value="HAMP"/>
    <property type="match status" value="1"/>
</dbReference>
<dbReference type="InterPro" id="IPR025991">
    <property type="entry name" value="Chemoreceptor_zinc-bind_dom"/>
</dbReference>
<gene>
    <name evidence="8" type="ORF">CFH80_02780</name>
</gene>
<dbReference type="AlphaFoldDB" id="A0A2D3WGK2"/>
<feature type="transmembrane region" description="Helical" evidence="5">
    <location>
        <begin position="187"/>
        <end position="207"/>
    </location>
</feature>
<dbReference type="PANTHER" id="PTHR32089:SF112">
    <property type="entry name" value="LYSOZYME-LIKE PROTEIN-RELATED"/>
    <property type="match status" value="1"/>
</dbReference>
<dbReference type="EMBL" id="DLUG01000077">
    <property type="protein sequence ID" value="DAB36834.1"/>
    <property type="molecule type" value="Genomic_DNA"/>
</dbReference>
<dbReference type="Gene3D" id="1.20.120.30">
    <property type="entry name" value="Aspartate receptor, ligand-binding domain"/>
    <property type="match status" value="1"/>
</dbReference>
<dbReference type="GO" id="GO:0007165">
    <property type="term" value="P:signal transduction"/>
    <property type="evidence" value="ECO:0007669"/>
    <property type="project" value="UniProtKB-KW"/>
</dbReference>
<proteinExistence type="inferred from homology"/>
<dbReference type="GO" id="GO:0016020">
    <property type="term" value="C:membrane"/>
    <property type="evidence" value="ECO:0007669"/>
    <property type="project" value="InterPro"/>
</dbReference>
<dbReference type="SMART" id="SM00283">
    <property type="entry name" value="MA"/>
    <property type="match status" value="1"/>
</dbReference>
<evidence type="ECO:0000256" key="2">
    <source>
        <dbReference type="ARBA" id="ARBA00029447"/>
    </source>
</evidence>
<comment type="caution">
    <text evidence="8">The sequence shown here is derived from an EMBL/GenBank/DDBJ whole genome shotgun (WGS) entry which is preliminary data.</text>
</comment>
<feature type="domain" description="HAMP" evidence="7">
    <location>
        <begin position="210"/>
        <end position="264"/>
    </location>
</feature>
<evidence type="ECO:0000256" key="1">
    <source>
        <dbReference type="ARBA" id="ARBA00023224"/>
    </source>
</evidence>
<sequence length="604" mass="68576">MTIKYRLIISAFISSCVVVLLIGLSFITIQRVQIQGSLYEQIILSKDLLADILPPPEYIIEARLVSYQLADSTQAQIEEHKHKLETLQKDFLDRQRYWEQSTLPQPLRQLILEHIKAPALRYFEVTATKLIPAVERGDLKEAYALLHGELQTYYEEHRRFVDQLVVLSNEQAQKDENRSNEALKSGYATMILTATFGIGILLFVSWYTSRVILKNINKLKDIAALLASEKADLSRRLPIESNDEIAHTSEHFNRLFDQFEHVVLMAQEEEAKMKEAHREVNEHMAQSRLMIALSNAMTSGAIEGSVAIQHTMQSTIVTLQEILTLNEQTSVVVTDVHQSTDEIIHAIDRIVEKVNETRQNAQSVTQSTQEIGHVIALIKDISDQTNLLALNAAIEAARAGEHGRGFAVVADEVRKLAERTQKATAEVEATINILRQNSEVMVENTESTENYALESAQKLDRFKNALHHLTDNADAIRRENRLISYDIFIELAKLDHIIFKLNAYNALFNNDTKINLSNHHECRLGKWYDEGDGKTAFGHVPSFQRLAAPHALIHEKILESLKCLRTDGCTQNAAAILENFKTVEIKSKELFEVLDRMIEEVKKS</sequence>
<feature type="coiled-coil region" evidence="4">
    <location>
        <begin position="417"/>
        <end position="479"/>
    </location>
</feature>
<organism evidence="8 9">
    <name type="scientific">Sulfurospirillum cavolei</name>
    <dbReference type="NCBI Taxonomy" id="366522"/>
    <lineage>
        <taxon>Bacteria</taxon>
        <taxon>Pseudomonadati</taxon>
        <taxon>Campylobacterota</taxon>
        <taxon>Epsilonproteobacteria</taxon>
        <taxon>Campylobacterales</taxon>
        <taxon>Sulfurospirillaceae</taxon>
        <taxon>Sulfurospirillum</taxon>
    </lineage>
</organism>
<dbReference type="GO" id="GO:0006935">
    <property type="term" value="P:chemotaxis"/>
    <property type="evidence" value="ECO:0007669"/>
    <property type="project" value="InterPro"/>
</dbReference>
<dbReference type="InterPro" id="IPR004090">
    <property type="entry name" value="Chemotax_Me-accpt_rcpt"/>
</dbReference>
<dbReference type="Pfam" id="PF13682">
    <property type="entry name" value="CZB"/>
    <property type="match status" value="1"/>
</dbReference>
<dbReference type="InterPro" id="IPR004089">
    <property type="entry name" value="MCPsignal_dom"/>
</dbReference>
<evidence type="ECO:0000259" key="6">
    <source>
        <dbReference type="PROSITE" id="PS50111"/>
    </source>
</evidence>
<comment type="similarity">
    <text evidence="2">Belongs to the methyl-accepting chemotaxis (MCP) protein family.</text>
</comment>
<dbReference type="PANTHER" id="PTHR32089">
    <property type="entry name" value="METHYL-ACCEPTING CHEMOTAXIS PROTEIN MCPB"/>
    <property type="match status" value="1"/>
</dbReference>